<organism evidence="3 4">
    <name type="scientific">Chondromyces crocatus</name>
    <dbReference type="NCBI Taxonomy" id="52"/>
    <lineage>
        <taxon>Bacteria</taxon>
        <taxon>Pseudomonadati</taxon>
        <taxon>Myxococcota</taxon>
        <taxon>Polyangia</taxon>
        <taxon>Polyangiales</taxon>
        <taxon>Polyangiaceae</taxon>
        <taxon>Chondromyces</taxon>
    </lineage>
</organism>
<protein>
    <recommendedName>
        <fullName evidence="5">Cytochrome P460 domain-containing protein</fullName>
    </recommendedName>
</protein>
<evidence type="ECO:0000313" key="4">
    <source>
        <dbReference type="Proteomes" id="UP000067626"/>
    </source>
</evidence>
<accession>A0A0K1EN32</accession>
<evidence type="ECO:0000256" key="2">
    <source>
        <dbReference type="SAM" id="SignalP"/>
    </source>
</evidence>
<feature type="signal peptide" evidence="2">
    <location>
        <begin position="1"/>
        <end position="26"/>
    </location>
</feature>
<dbReference type="InterPro" id="IPR038142">
    <property type="entry name" value="Cytochrome_P460_sp"/>
</dbReference>
<evidence type="ECO:0000256" key="1">
    <source>
        <dbReference type="SAM" id="MobiDB-lite"/>
    </source>
</evidence>
<dbReference type="Gene3D" id="3.50.70.20">
    <property type="entry name" value="Cytochrome P460"/>
    <property type="match status" value="1"/>
</dbReference>
<proteinExistence type="predicted"/>
<evidence type="ECO:0008006" key="5">
    <source>
        <dbReference type="Google" id="ProtNLM"/>
    </source>
</evidence>
<gene>
    <name evidence="3" type="ORF">CMC5_062610</name>
</gene>
<keyword evidence="4" id="KW-1185">Reference proteome</keyword>
<dbReference type="EMBL" id="CP012159">
    <property type="protein sequence ID" value="AKT42038.1"/>
    <property type="molecule type" value="Genomic_DNA"/>
</dbReference>
<evidence type="ECO:0000313" key="3">
    <source>
        <dbReference type="EMBL" id="AKT42038.1"/>
    </source>
</evidence>
<feature type="chain" id="PRO_5005459720" description="Cytochrome P460 domain-containing protein" evidence="2">
    <location>
        <begin position="27"/>
        <end position="204"/>
    </location>
</feature>
<dbReference type="KEGG" id="ccro:CMC5_062610"/>
<dbReference type="AlphaFoldDB" id="A0A0K1EN32"/>
<keyword evidence="2" id="KW-0732">Signal</keyword>
<dbReference type="PATRIC" id="fig|52.7.peg.6878"/>
<sequence length="204" mass="21028">MFFNTTSSMSAALLFVLLAACGSSDGGDGGGAPASGGGGAGGSGHGGDGGSGGRGDAEDLDMKAADFDCILTWDKVRKFRVSNRLGRQEEALAVANSSTGGVYPVGTILQLVPTEAMVKRRAGFDATTRDWEFFSLDVSASGTTILARGAAETVNAFGGNCFNCHTLAEPQWDLVCEDDHGCDPIPLSAEQIQEIQDGDPRCTP</sequence>
<dbReference type="Proteomes" id="UP000067626">
    <property type="component" value="Chromosome"/>
</dbReference>
<name>A0A0K1EN32_CHOCO</name>
<dbReference type="OrthoDB" id="7834092at2"/>
<feature type="region of interest" description="Disordered" evidence="1">
    <location>
        <begin position="28"/>
        <end position="57"/>
    </location>
</feature>
<reference evidence="3 4" key="1">
    <citation type="submission" date="2015-07" db="EMBL/GenBank/DDBJ databases">
        <title>Genome analysis of myxobacterium Chondromyces crocatus Cm c5 reveals a high potential for natural compound synthesis and the genetic basis for the loss of fruiting body formation.</title>
        <authorList>
            <person name="Zaburannyi N."/>
            <person name="Bunk B."/>
            <person name="Maier J."/>
            <person name="Overmann J."/>
            <person name="Mueller R."/>
        </authorList>
    </citation>
    <scope>NUCLEOTIDE SEQUENCE [LARGE SCALE GENOMIC DNA]</scope>
    <source>
        <strain evidence="3 4">Cm c5</strain>
    </source>
</reference>
<feature type="compositionally biased region" description="Gly residues" evidence="1">
    <location>
        <begin position="28"/>
        <end position="54"/>
    </location>
</feature>